<evidence type="ECO:0000256" key="16">
    <source>
        <dbReference type="ARBA" id="ARBA00023128"/>
    </source>
</evidence>
<dbReference type="SMART" id="SM00849">
    <property type="entry name" value="Lactamase_B"/>
    <property type="match status" value="1"/>
</dbReference>
<evidence type="ECO:0000256" key="11">
    <source>
        <dbReference type="ARBA" id="ARBA00022723"/>
    </source>
</evidence>
<dbReference type="OMA" id="INYICQL"/>
<evidence type="ECO:0000256" key="20">
    <source>
        <dbReference type="ARBA" id="ARBA00032104"/>
    </source>
</evidence>
<evidence type="ECO:0000256" key="9">
    <source>
        <dbReference type="ARBA" id="ARBA00022694"/>
    </source>
</evidence>
<dbReference type="STRING" id="13706.A0A1X2H970"/>
<keyword evidence="26" id="KW-1185">Reference proteome</keyword>
<evidence type="ECO:0000256" key="18">
    <source>
        <dbReference type="ARBA" id="ARBA00030689"/>
    </source>
</evidence>
<dbReference type="PANTHER" id="PTHR12553:SF49">
    <property type="entry name" value="ZINC PHOSPHODIESTERASE ELAC PROTEIN 2"/>
    <property type="match status" value="1"/>
</dbReference>
<evidence type="ECO:0000256" key="10">
    <source>
        <dbReference type="ARBA" id="ARBA00022722"/>
    </source>
</evidence>
<evidence type="ECO:0000256" key="12">
    <source>
        <dbReference type="ARBA" id="ARBA00022759"/>
    </source>
</evidence>
<keyword evidence="10" id="KW-0540">Nuclease</keyword>
<sequence length="544" mass="60688">MSQQLPRTRRCPAALTYICHGPTRKGKFDPNAAKALGVKPGPLFGRLQRGETISLEDGSAVQPDQVMAPDIPGHIFIVVDCPNVDYIDGLLASREFDSYQDTTDTARQPKLVVHLIGDDVLQDPRYQEWMNRFSTSTEHVVSSERVCAQPVLFRSHAVSQLKLSQLDDEIFPVPYYNNLPSEPLPEGLRATACRNMLKFQLEPKAGFAKDDAVIFDHLSHPDETSPEYKEAVVRARQAAGSKPVDAFPGDKVHIVTLGTGSSLPAKYRNVSATLVKIPGFGSIMLDAGEGTLGQMMRRFGDALDDELNAIRCIFVSHLHADHHLGVIQLLRRHRQEKPVHVIAPRVFENWLREYSDVEQFATNMHVIQNEHILPGKEPHGYVLESLDQLRQALGLQAVNAVEVVHCRWAYGLSVTHASGWKLVYSGDTRPCDSLVRAGQDATLLIHEATMEDGMQAEARTKRHATVGEAIDMGKKMNARFTLLNHFSQRYPKVPTLSDDHNNACFSFDLMSVNIQQLAFLPKYTEAIRLLFNETAQADEDESGQ</sequence>
<dbReference type="GO" id="GO:0042781">
    <property type="term" value="F:3'-tRNA processing endoribonuclease activity"/>
    <property type="evidence" value="ECO:0007669"/>
    <property type="project" value="UniProtKB-EC"/>
</dbReference>
<evidence type="ECO:0000256" key="5">
    <source>
        <dbReference type="ARBA" id="ARBA00007823"/>
    </source>
</evidence>
<keyword evidence="9" id="KW-0819">tRNA processing</keyword>
<evidence type="ECO:0000256" key="2">
    <source>
        <dbReference type="ARBA" id="ARBA00001947"/>
    </source>
</evidence>
<dbReference type="EC" id="3.1.26.11" evidence="6"/>
<keyword evidence="12" id="KW-0255">Endonuclease</keyword>
<evidence type="ECO:0000256" key="19">
    <source>
        <dbReference type="ARBA" id="ARBA00030729"/>
    </source>
</evidence>
<name>A0A1X2H970_SYNRA</name>
<keyword evidence="13" id="KW-0378">Hydrolase</keyword>
<dbReference type="Proteomes" id="UP000242180">
    <property type="component" value="Unassembled WGS sequence"/>
</dbReference>
<evidence type="ECO:0000256" key="1">
    <source>
        <dbReference type="ARBA" id="ARBA00000402"/>
    </source>
</evidence>
<evidence type="ECO:0000256" key="4">
    <source>
        <dbReference type="ARBA" id="ARBA00004305"/>
    </source>
</evidence>
<dbReference type="CDD" id="cd07718">
    <property type="entry name" value="RNaseZ_ELAC1_ELAC2-C-term-like_MBL-fold"/>
    <property type="match status" value="1"/>
</dbReference>
<evidence type="ECO:0000313" key="25">
    <source>
        <dbReference type="EMBL" id="ORY95213.1"/>
    </source>
</evidence>
<comment type="catalytic activity">
    <reaction evidence="1">
        <text>Endonucleolytic cleavage of RNA, removing extra 3' nucleotides from tRNA precursor, generating 3' termini of tRNAs. A 3'-hydroxy group is left at the tRNA terminus and a 5'-phosphoryl group is left at the trailer molecule.</text>
        <dbReference type="EC" id="3.1.26.11"/>
    </reaction>
</comment>
<comment type="similarity">
    <text evidence="5">Belongs to the RNase Z family.</text>
</comment>
<keyword evidence="15" id="KW-0809">Transit peptide</keyword>
<evidence type="ECO:0000256" key="6">
    <source>
        <dbReference type="ARBA" id="ARBA00012477"/>
    </source>
</evidence>
<dbReference type="Gene3D" id="3.60.15.10">
    <property type="entry name" value="Ribonuclease Z/Hydroxyacylglutathione hydrolase-like"/>
    <property type="match status" value="2"/>
</dbReference>
<evidence type="ECO:0000256" key="7">
    <source>
        <dbReference type="ARBA" id="ARBA00013357"/>
    </source>
</evidence>
<evidence type="ECO:0000256" key="22">
    <source>
        <dbReference type="ARBA" id="ARBA00046098"/>
    </source>
</evidence>
<keyword evidence="11" id="KW-0479">Metal-binding</keyword>
<keyword evidence="8" id="KW-0597">Phosphoprotein</keyword>
<evidence type="ECO:0000256" key="23">
    <source>
        <dbReference type="ARBA" id="ARBA00047136"/>
    </source>
</evidence>
<dbReference type="AlphaFoldDB" id="A0A1X2H970"/>
<reference evidence="25 26" key="1">
    <citation type="submission" date="2016-07" db="EMBL/GenBank/DDBJ databases">
        <title>Pervasive Adenine N6-methylation of Active Genes in Fungi.</title>
        <authorList>
            <consortium name="DOE Joint Genome Institute"/>
            <person name="Mondo S.J."/>
            <person name="Dannebaum R.O."/>
            <person name="Kuo R.C."/>
            <person name="Labutti K."/>
            <person name="Haridas S."/>
            <person name="Kuo A."/>
            <person name="Salamov A."/>
            <person name="Ahrendt S.R."/>
            <person name="Lipzen A."/>
            <person name="Sullivan W."/>
            <person name="Andreopoulos W.B."/>
            <person name="Clum A."/>
            <person name="Lindquist E."/>
            <person name="Daum C."/>
            <person name="Ramamoorthy G.K."/>
            <person name="Gryganskyi A."/>
            <person name="Culley D."/>
            <person name="Magnuson J.K."/>
            <person name="James T.Y."/>
            <person name="O'Malley M.A."/>
            <person name="Stajich J.E."/>
            <person name="Spatafora J.W."/>
            <person name="Visel A."/>
            <person name="Grigoriev I.V."/>
        </authorList>
    </citation>
    <scope>NUCLEOTIDE SEQUENCE [LARGE SCALE GENOMIC DNA]</scope>
    <source>
        <strain evidence="25 26">NRRL 2496</strain>
    </source>
</reference>
<dbReference type="PANTHER" id="PTHR12553">
    <property type="entry name" value="ZINC PHOSPHODIESTERASE ELAC PROTEIN 2"/>
    <property type="match status" value="1"/>
</dbReference>
<dbReference type="GO" id="GO:1990180">
    <property type="term" value="P:mitochondrial tRNA 3'-end processing"/>
    <property type="evidence" value="ECO:0007669"/>
    <property type="project" value="TreeGrafter"/>
</dbReference>
<dbReference type="GO" id="GO:0042645">
    <property type="term" value="C:mitochondrial nucleoid"/>
    <property type="evidence" value="ECO:0007669"/>
    <property type="project" value="UniProtKB-ARBA"/>
</dbReference>
<evidence type="ECO:0000259" key="24">
    <source>
        <dbReference type="SMART" id="SM00849"/>
    </source>
</evidence>
<dbReference type="FunCoup" id="A0A1X2H970">
    <property type="interactions" value="619"/>
</dbReference>
<dbReference type="SUPFAM" id="SSF56281">
    <property type="entry name" value="Metallo-hydrolase/oxidoreductase"/>
    <property type="match status" value="2"/>
</dbReference>
<evidence type="ECO:0000256" key="8">
    <source>
        <dbReference type="ARBA" id="ARBA00022553"/>
    </source>
</evidence>
<keyword evidence="17" id="KW-0539">Nucleus</keyword>
<keyword evidence="14" id="KW-0862">Zinc</keyword>
<comment type="caution">
    <text evidence="25">The sequence shown here is derived from an EMBL/GenBank/DDBJ whole genome shotgun (WGS) entry which is preliminary data.</text>
</comment>
<organism evidence="25 26">
    <name type="scientific">Syncephalastrum racemosum</name>
    <name type="common">Filamentous fungus</name>
    <dbReference type="NCBI Taxonomy" id="13706"/>
    <lineage>
        <taxon>Eukaryota</taxon>
        <taxon>Fungi</taxon>
        <taxon>Fungi incertae sedis</taxon>
        <taxon>Mucoromycota</taxon>
        <taxon>Mucoromycotina</taxon>
        <taxon>Mucoromycetes</taxon>
        <taxon>Mucorales</taxon>
        <taxon>Syncephalastraceae</taxon>
        <taxon>Syncephalastrum</taxon>
    </lineage>
</organism>
<comment type="subcellular location">
    <subcellularLocation>
        <location evidence="4">Mitochondrion matrix</location>
    </subcellularLocation>
    <subcellularLocation>
        <location evidence="3">Nucleus</location>
    </subcellularLocation>
</comment>
<dbReference type="GO" id="GO:0005634">
    <property type="term" value="C:nucleus"/>
    <property type="evidence" value="ECO:0007669"/>
    <property type="project" value="UniProtKB-SubCell"/>
</dbReference>
<dbReference type="InParanoid" id="A0A1X2H970"/>
<comment type="function">
    <text evidence="22">Zinc phosphodiesterase, which displays mitochondrial tRNA 3'-processing endonuclease activity. Involved in tRNA maturation, by removing a 3'-trailer from precursor tRNA. Associates with mitochondrial DNA complexes at the nucleoids to initiate RNA processing and ribosome assembly.</text>
</comment>
<dbReference type="InterPro" id="IPR001279">
    <property type="entry name" value="Metallo-B-lactamas"/>
</dbReference>
<dbReference type="FunFam" id="3.60.15.10:FF:000014">
    <property type="entry name" value="Zinc phosphodiesterase ELAC protein 2"/>
    <property type="match status" value="1"/>
</dbReference>
<dbReference type="InterPro" id="IPR047151">
    <property type="entry name" value="RNZ2-like"/>
</dbReference>
<comment type="subunit">
    <text evidence="23">Homodimer. Interacts with PTCD1.</text>
</comment>
<dbReference type="InterPro" id="IPR036866">
    <property type="entry name" value="RibonucZ/Hydroxyglut_hydro"/>
</dbReference>
<dbReference type="OrthoDB" id="527344at2759"/>
<evidence type="ECO:0000256" key="17">
    <source>
        <dbReference type="ARBA" id="ARBA00023242"/>
    </source>
</evidence>
<evidence type="ECO:0000256" key="21">
    <source>
        <dbReference type="ARBA" id="ARBA00032616"/>
    </source>
</evidence>
<keyword evidence="16" id="KW-0496">Mitochondrion</keyword>
<dbReference type="EMBL" id="MCGN01000006">
    <property type="protein sequence ID" value="ORY95213.1"/>
    <property type="molecule type" value="Genomic_DNA"/>
</dbReference>
<dbReference type="Pfam" id="PF12706">
    <property type="entry name" value="Lactamase_B_2"/>
    <property type="match status" value="1"/>
</dbReference>
<accession>A0A1X2H970</accession>
<proteinExistence type="inferred from homology"/>
<dbReference type="GO" id="GO:0046872">
    <property type="term" value="F:metal ion binding"/>
    <property type="evidence" value="ECO:0007669"/>
    <property type="project" value="UniProtKB-KW"/>
</dbReference>
<evidence type="ECO:0000313" key="26">
    <source>
        <dbReference type="Proteomes" id="UP000242180"/>
    </source>
</evidence>
<evidence type="ECO:0000256" key="13">
    <source>
        <dbReference type="ARBA" id="ARBA00022801"/>
    </source>
</evidence>
<comment type="cofactor">
    <cofactor evidence="2">
        <name>Zn(2+)</name>
        <dbReference type="ChEBI" id="CHEBI:29105"/>
    </cofactor>
</comment>
<evidence type="ECO:0000256" key="14">
    <source>
        <dbReference type="ARBA" id="ARBA00022833"/>
    </source>
</evidence>
<evidence type="ECO:0000256" key="3">
    <source>
        <dbReference type="ARBA" id="ARBA00004123"/>
    </source>
</evidence>
<evidence type="ECO:0000256" key="15">
    <source>
        <dbReference type="ARBA" id="ARBA00022946"/>
    </source>
</evidence>
<feature type="domain" description="Metallo-beta-lactamase" evidence="24">
    <location>
        <begin position="269"/>
        <end position="470"/>
    </location>
</feature>
<gene>
    <name evidence="25" type="ORF">BCR43DRAFT_441578</name>
</gene>
<protein>
    <recommendedName>
        <fullName evidence="7">Zinc phosphodiesterase ELAC protein 2</fullName>
        <ecNumber evidence="6">3.1.26.11</ecNumber>
    </recommendedName>
    <alternativeName>
        <fullName evidence="21">ElaC homolog protein 2</fullName>
    </alternativeName>
    <alternativeName>
        <fullName evidence="19">Ribonuclease Z 2</fullName>
    </alternativeName>
    <alternativeName>
        <fullName evidence="20">tRNA 3 endonuclease 2</fullName>
    </alternativeName>
    <alternativeName>
        <fullName evidence="18">tRNase Z 2</fullName>
    </alternativeName>
</protein>